<dbReference type="Proteomes" id="UP000065521">
    <property type="component" value="Unassembled WGS sequence"/>
</dbReference>
<dbReference type="InterPro" id="IPR052755">
    <property type="entry name" value="Lysozyme_Inhibitor_LprI"/>
</dbReference>
<reference evidence="2 3" key="1">
    <citation type="submission" date="2015-11" db="EMBL/GenBank/DDBJ databases">
        <title>Expanding the genomic diversity of Burkholderia species for the development of highly accurate diagnostics.</title>
        <authorList>
            <person name="Sahl J."/>
            <person name="Keim P."/>
            <person name="Wagner D."/>
        </authorList>
    </citation>
    <scope>NUCLEOTIDE SEQUENCE [LARGE SCALE GENOMIC DNA]</scope>
    <source>
        <strain evidence="2 3">RF32-BP4</strain>
    </source>
</reference>
<dbReference type="GO" id="GO:0005576">
    <property type="term" value="C:extracellular region"/>
    <property type="evidence" value="ECO:0007669"/>
    <property type="project" value="TreeGrafter"/>
</dbReference>
<dbReference type="EMBL" id="LOTN01000012">
    <property type="protein sequence ID" value="KUZ94844.1"/>
    <property type="molecule type" value="Genomic_DNA"/>
</dbReference>
<protein>
    <recommendedName>
        <fullName evidence="4">PF07007 family protein</fullName>
    </recommendedName>
</protein>
<feature type="signal peptide" evidence="1">
    <location>
        <begin position="1"/>
        <end position="23"/>
    </location>
</feature>
<evidence type="ECO:0000313" key="2">
    <source>
        <dbReference type="EMBL" id="KUZ94844.1"/>
    </source>
</evidence>
<evidence type="ECO:0000256" key="1">
    <source>
        <dbReference type="SAM" id="SignalP"/>
    </source>
</evidence>
<dbReference type="RefSeq" id="WP_059631616.1">
    <property type="nucleotide sequence ID" value="NZ_LOTK01000073.1"/>
</dbReference>
<accession>A0A102LR81</accession>
<dbReference type="AlphaFoldDB" id="A0A102LR81"/>
<keyword evidence="1" id="KW-0732">Signal</keyword>
<organism evidence="2 3">
    <name type="scientific">Burkholderia ubonensis</name>
    <dbReference type="NCBI Taxonomy" id="101571"/>
    <lineage>
        <taxon>Bacteria</taxon>
        <taxon>Pseudomonadati</taxon>
        <taxon>Pseudomonadota</taxon>
        <taxon>Betaproteobacteria</taxon>
        <taxon>Burkholderiales</taxon>
        <taxon>Burkholderiaceae</taxon>
        <taxon>Burkholderia</taxon>
        <taxon>Burkholderia cepacia complex</taxon>
    </lineage>
</organism>
<evidence type="ECO:0000313" key="3">
    <source>
        <dbReference type="Proteomes" id="UP000065521"/>
    </source>
</evidence>
<name>A0A102LR81_9BURK</name>
<comment type="caution">
    <text evidence="2">The sequence shown here is derived from an EMBL/GenBank/DDBJ whole genome shotgun (WGS) entry which is preliminary data.</text>
</comment>
<sequence>MKEFKRLAVLMILVFSLSGIAFAQDRYLMTGAARFETTNDAHALPFPVNPIDSSVLTPSDGAVTLRYRGHECSVKIQRQRNFYFDPVIAHAFGSLDAFEVFLSDKFHMNRKPMNEIYLLGDANMPLCSGLRFAMIYKSADDLVLASGAWMYAFQRETHPPMNAERSFDCSKARTNVERLVCANPDLVKLDETVNRGFVAMQLVESKEISYQDPVRKDQINWIRNVRNKCVNSTCLTEAYRARVQYIKGRISSAYPSYPGKEPEQDGD</sequence>
<dbReference type="PANTHER" id="PTHR37549">
    <property type="entry name" value="LIPOPROTEIN LPRI"/>
    <property type="match status" value="1"/>
</dbReference>
<gene>
    <name evidence="2" type="ORF">WI38_06215</name>
</gene>
<feature type="chain" id="PRO_5007112959" description="PF07007 family protein" evidence="1">
    <location>
        <begin position="24"/>
        <end position="267"/>
    </location>
</feature>
<evidence type="ECO:0008006" key="4">
    <source>
        <dbReference type="Google" id="ProtNLM"/>
    </source>
</evidence>
<proteinExistence type="predicted"/>
<dbReference type="PANTHER" id="PTHR37549:SF1">
    <property type="entry name" value="LIPOPROTEIN LPRI"/>
    <property type="match status" value="1"/>
</dbReference>